<dbReference type="Proteomes" id="UP000292052">
    <property type="component" value="Unassembled WGS sequence"/>
</dbReference>
<gene>
    <name evidence="2" type="ORF">BDFB_013983</name>
</gene>
<dbReference type="AlphaFoldDB" id="A0A482VIQ9"/>
<dbReference type="InterPro" id="IPR038765">
    <property type="entry name" value="Papain-like_cys_pep_sf"/>
</dbReference>
<keyword evidence="3" id="KW-1185">Reference proteome</keyword>
<proteinExistence type="predicted"/>
<accession>A0A482VIQ9</accession>
<protein>
    <submittedName>
        <fullName evidence="2">Inhibitor I29 domain containing protein</fullName>
    </submittedName>
</protein>
<dbReference type="SMART" id="SM00848">
    <property type="entry name" value="Inhibitor_I29"/>
    <property type="match status" value="1"/>
</dbReference>
<evidence type="ECO:0000313" key="3">
    <source>
        <dbReference type="Proteomes" id="UP000292052"/>
    </source>
</evidence>
<feature type="non-terminal residue" evidence="2">
    <location>
        <position position="1"/>
    </location>
</feature>
<evidence type="ECO:0000313" key="2">
    <source>
        <dbReference type="EMBL" id="RZC32544.1"/>
    </source>
</evidence>
<dbReference type="SUPFAM" id="SSF54001">
    <property type="entry name" value="Cysteine proteinases"/>
    <property type="match status" value="1"/>
</dbReference>
<evidence type="ECO:0000259" key="1">
    <source>
        <dbReference type="SMART" id="SM00848"/>
    </source>
</evidence>
<dbReference type="InterPro" id="IPR013201">
    <property type="entry name" value="Prot_inhib_I29"/>
</dbReference>
<name>A0A482VIQ9_ASBVE</name>
<feature type="non-terminal residue" evidence="2">
    <location>
        <position position="58"/>
    </location>
</feature>
<feature type="domain" description="Cathepsin propeptide inhibitor" evidence="1">
    <location>
        <begin position="1"/>
        <end position="54"/>
    </location>
</feature>
<dbReference type="EMBL" id="QDEB01096385">
    <property type="protein sequence ID" value="RZC32544.1"/>
    <property type="molecule type" value="Genomic_DNA"/>
</dbReference>
<dbReference type="OrthoDB" id="5855924at2759"/>
<dbReference type="Pfam" id="PF08246">
    <property type="entry name" value="Inhibitor_I29"/>
    <property type="match status" value="1"/>
</dbReference>
<organism evidence="2 3">
    <name type="scientific">Asbolus verrucosus</name>
    <name type="common">Desert ironclad beetle</name>
    <dbReference type="NCBI Taxonomy" id="1661398"/>
    <lineage>
        <taxon>Eukaryota</taxon>
        <taxon>Metazoa</taxon>
        <taxon>Ecdysozoa</taxon>
        <taxon>Arthropoda</taxon>
        <taxon>Hexapoda</taxon>
        <taxon>Insecta</taxon>
        <taxon>Pterygota</taxon>
        <taxon>Neoptera</taxon>
        <taxon>Endopterygota</taxon>
        <taxon>Coleoptera</taxon>
        <taxon>Polyphaga</taxon>
        <taxon>Cucujiformia</taxon>
        <taxon>Tenebrionidae</taxon>
        <taxon>Pimeliinae</taxon>
        <taxon>Asbolus</taxon>
    </lineage>
</organism>
<sequence length="58" mass="6819">FKKSYKSPTEEAIRYRNFEKNLKKINAHNEQYRKGLVSYTLAVNQFADLATEEIASYT</sequence>
<reference evidence="2 3" key="1">
    <citation type="submission" date="2017-03" db="EMBL/GenBank/DDBJ databases">
        <title>Genome of the blue death feigning beetle - Asbolus verrucosus.</title>
        <authorList>
            <person name="Rider S.D."/>
        </authorList>
    </citation>
    <scope>NUCLEOTIDE SEQUENCE [LARGE SCALE GENOMIC DNA]</scope>
    <source>
        <strain evidence="2">Butters</strain>
        <tissue evidence="2">Head and leg muscle</tissue>
    </source>
</reference>
<comment type="caution">
    <text evidence="2">The sequence shown here is derived from an EMBL/GenBank/DDBJ whole genome shotgun (WGS) entry which is preliminary data.</text>
</comment>
<dbReference type="Gene3D" id="1.10.287.2250">
    <property type="match status" value="1"/>
</dbReference>